<evidence type="ECO:0000313" key="2">
    <source>
        <dbReference type="Proteomes" id="UP000261580"/>
    </source>
</evidence>
<keyword evidence="2" id="KW-1185">Reference proteome</keyword>
<reference evidence="1" key="1">
    <citation type="submission" date="2025-08" db="UniProtKB">
        <authorList>
            <consortium name="Ensembl"/>
        </authorList>
    </citation>
    <scope>IDENTIFICATION</scope>
</reference>
<sequence>MPSKKDILSALREMDAISKQSEWKTFETDVNLSRSGHSSKFASRLERAINQRNSKNPRAYMSDSTGC</sequence>
<proteinExistence type="predicted"/>
<evidence type="ECO:0000313" key="1">
    <source>
        <dbReference type="Ensembl" id="ENSNBRP00000026459.1"/>
    </source>
</evidence>
<dbReference type="Ensembl" id="ENSNBRT00000027159.1">
    <property type="protein sequence ID" value="ENSNBRP00000026459.1"/>
    <property type="gene ID" value="ENSNBRG00000020218.1"/>
</dbReference>
<protein>
    <submittedName>
        <fullName evidence="1">Uncharacterized protein</fullName>
    </submittedName>
</protein>
<name>A0A3Q4N444_NEOBR</name>
<dbReference type="AlphaFoldDB" id="A0A3Q4N444"/>
<dbReference type="Proteomes" id="UP000261580">
    <property type="component" value="Unassembled WGS sequence"/>
</dbReference>
<organism evidence="1 2">
    <name type="scientific">Neolamprologus brichardi</name>
    <name type="common">Fairy cichlid</name>
    <name type="synonym">Lamprologus brichardi</name>
    <dbReference type="NCBI Taxonomy" id="32507"/>
    <lineage>
        <taxon>Eukaryota</taxon>
        <taxon>Metazoa</taxon>
        <taxon>Chordata</taxon>
        <taxon>Craniata</taxon>
        <taxon>Vertebrata</taxon>
        <taxon>Euteleostomi</taxon>
        <taxon>Actinopterygii</taxon>
        <taxon>Neopterygii</taxon>
        <taxon>Teleostei</taxon>
        <taxon>Neoteleostei</taxon>
        <taxon>Acanthomorphata</taxon>
        <taxon>Ovalentaria</taxon>
        <taxon>Cichlomorphae</taxon>
        <taxon>Cichliformes</taxon>
        <taxon>Cichlidae</taxon>
        <taxon>African cichlids</taxon>
        <taxon>Pseudocrenilabrinae</taxon>
        <taxon>Lamprologini</taxon>
        <taxon>Neolamprologus</taxon>
    </lineage>
</organism>
<reference evidence="1" key="2">
    <citation type="submission" date="2025-09" db="UniProtKB">
        <authorList>
            <consortium name="Ensembl"/>
        </authorList>
    </citation>
    <scope>IDENTIFICATION</scope>
</reference>
<accession>A0A3Q4N444</accession>